<dbReference type="EMBL" id="KL142377">
    <property type="protein sequence ID" value="KDR77327.1"/>
    <property type="molecule type" value="Genomic_DNA"/>
</dbReference>
<organism evidence="1 2">
    <name type="scientific">Galerina marginata (strain CBS 339.88)</name>
    <dbReference type="NCBI Taxonomy" id="685588"/>
    <lineage>
        <taxon>Eukaryota</taxon>
        <taxon>Fungi</taxon>
        <taxon>Dikarya</taxon>
        <taxon>Basidiomycota</taxon>
        <taxon>Agaricomycotina</taxon>
        <taxon>Agaricomycetes</taxon>
        <taxon>Agaricomycetidae</taxon>
        <taxon>Agaricales</taxon>
        <taxon>Agaricineae</taxon>
        <taxon>Strophariaceae</taxon>
        <taxon>Galerina</taxon>
    </lineage>
</organism>
<evidence type="ECO:0000313" key="1">
    <source>
        <dbReference type="EMBL" id="KDR77327.1"/>
    </source>
</evidence>
<keyword evidence="2" id="KW-1185">Reference proteome</keyword>
<dbReference type="Proteomes" id="UP000027222">
    <property type="component" value="Unassembled WGS sequence"/>
</dbReference>
<gene>
    <name evidence="1" type="ORF">GALMADRAFT_246692</name>
</gene>
<evidence type="ECO:0000313" key="2">
    <source>
        <dbReference type="Proteomes" id="UP000027222"/>
    </source>
</evidence>
<name>A0A067T4Q3_GALM3</name>
<reference evidence="2" key="1">
    <citation type="journal article" date="2014" name="Proc. Natl. Acad. Sci. U.S.A.">
        <title>Extensive sampling of basidiomycete genomes demonstrates inadequacy of the white-rot/brown-rot paradigm for wood decay fungi.</title>
        <authorList>
            <person name="Riley R."/>
            <person name="Salamov A.A."/>
            <person name="Brown D.W."/>
            <person name="Nagy L.G."/>
            <person name="Floudas D."/>
            <person name="Held B.W."/>
            <person name="Levasseur A."/>
            <person name="Lombard V."/>
            <person name="Morin E."/>
            <person name="Otillar R."/>
            <person name="Lindquist E.A."/>
            <person name="Sun H."/>
            <person name="LaButti K.M."/>
            <person name="Schmutz J."/>
            <person name="Jabbour D."/>
            <person name="Luo H."/>
            <person name="Baker S.E."/>
            <person name="Pisabarro A.G."/>
            <person name="Walton J.D."/>
            <person name="Blanchette R.A."/>
            <person name="Henrissat B."/>
            <person name="Martin F."/>
            <person name="Cullen D."/>
            <person name="Hibbett D.S."/>
            <person name="Grigoriev I.V."/>
        </authorList>
    </citation>
    <scope>NUCLEOTIDE SEQUENCE [LARGE SCALE GENOMIC DNA]</scope>
    <source>
        <strain evidence="2">CBS 339.88</strain>
    </source>
</reference>
<protein>
    <submittedName>
        <fullName evidence="1">Uncharacterized protein</fullName>
    </submittedName>
</protein>
<sequence>MSLARLVRGCHILFAAQAPASIASELNSADRVRTLSLTKRIPKGPAQCDDLQHATWIRCLRSQQETCPTDANF</sequence>
<dbReference type="HOGENOM" id="CLU_2704962_0_0_1"/>
<accession>A0A067T4Q3</accession>
<proteinExistence type="predicted"/>
<dbReference type="AlphaFoldDB" id="A0A067T4Q3"/>